<dbReference type="PANTHER" id="PTHR30154:SF34">
    <property type="entry name" value="TRANSCRIPTIONAL REGULATOR AZLB"/>
    <property type="match status" value="1"/>
</dbReference>
<evidence type="ECO:0000256" key="3">
    <source>
        <dbReference type="ARBA" id="ARBA00023163"/>
    </source>
</evidence>
<dbReference type="Pfam" id="PF01037">
    <property type="entry name" value="AsnC_trans_reg"/>
    <property type="match status" value="1"/>
</dbReference>
<sequence length="176" mass="19935">MPTTPTKRLDKIDIAILSTLQKNARITNTELARVVNLSTTPCFNRVRNIENLGLIKQQVTLLNPERLGLNLNVFISVSLERQVEDALRSFEEAISVRPEVMECYLMTGDADYLLRVVVPDTKALERFILDHLTKVKGVSNIRSSFALKQVRYKTELPLPANGMTLPDEESAPQEWL</sequence>
<dbReference type="InterPro" id="IPR011008">
    <property type="entry name" value="Dimeric_a/b-barrel"/>
</dbReference>
<protein>
    <submittedName>
        <fullName evidence="5">Lrp/AsnC family transcriptional regulator</fullName>
    </submittedName>
</protein>
<organism evidence="5 6">
    <name type="scientific">Paraburkholderia silviterrae</name>
    <dbReference type="NCBI Taxonomy" id="2528715"/>
    <lineage>
        <taxon>Bacteria</taxon>
        <taxon>Pseudomonadati</taxon>
        <taxon>Pseudomonadota</taxon>
        <taxon>Betaproteobacteria</taxon>
        <taxon>Burkholderiales</taxon>
        <taxon>Burkholderiaceae</taxon>
        <taxon>Paraburkholderia</taxon>
    </lineage>
</organism>
<comment type="caution">
    <text evidence="5">The sequence shown here is derived from an EMBL/GenBank/DDBJ whole genome shotgun (WGS) entry which is preliminary data.</text>
</comment>
<dbReference type="SMART" id="SM00344">
    <property type="entry name" value="HTH_ASNC"/>
    <property type="match status" value="1"/>
</dbReference>
<keyword evidence="3" id="KW-0804">Transcription</keyword>
<evidence type="ECO:0000313" key="5">
    <source>
        <dbReference type="EMBL" id="TDG22742.1"/>
    </source>
</evidence>
<dbReference type="PRINTS" id="PR00033">
    <property type="entry name" value="HTHASNC"/>
</dbReference>
<evidence type="ECO:0000256" key="1">
    <source>
        <dbReference type="ARBA" id="ARBA00023015"/>
    </source>
</evidence>
<accession>A0A4R5M8C7</accession>
<dbReference type="Pfam" id="PF13412">
    <property type="entry name" value="HTH_24"/>
    <property type="match status" value="1"/>
</dbReference>
<name>A0A4R5M8C7_9BURK</name>
<feature type="domain" description="HTH asnC-type" evidence="4">
    <location>
        <begin position="9"/>
        <end position="70"/>
    </location>
</feature>
<keyword evidence="2" id="KW-0238">DNA-binding</keyword>
<evidence type="ECO:0000256" key="2">
    <source>
        <dbReference type="ARBA" id="ARBA00023125"/>
    </source>
</evidence>
<dbReference type="GO" id="GO:0043200">
    <property type="term" value="P:response to amino acid"/>
    <property type="evidence" value="ECO:0007669"/>
    <property type="project" value="TreeGrafter"/>
</dbReference>
<dbReference type="GO" id="GO:0005829">
    <property type="term" value="C:cytosol"/>
    <property type="evidence" value="ECO:0007669"/>
    <property type="project" value="TreeGrafter"/>
</dbReference>
<gene>
    <name evidence="5" type="ORF">EYW47_16105</name>
</gene>
<dbReference type="OrthoDB" id="8526125at2"/>
<dbReference type="EMBL" id="SMRP01000007">
    <property type="protein sequence ID" value="TDG22742.1"/>
    <property type="molecule type" value="Genomic_DNA"/>
</dbReference>
<dbReference type="PROSITE" id="PS00519">
    <property type="entry name" value="HTH_ASNC_1"/>
    <property type="match status" value="1"/>
</dbReference>
<keyword evidence="6" id="KW-1185">Reference proteome</keyword>
<proteinExistence type="predicted"/>
<dbReference type="Proteomes" id="UP000295722">
    <property type="component" value="Unassembled WGS sequence"/>
</dbReference>
<dbReference type="InterPro" id="IPR036390">
    <property type="entry name" value="WH_DNA-bd_sf"/>
</dbReference>
<dbReference type="GO" id="GO:0043565">
    <property type="term" value="F:sequence-specific DNA binding"/>
    <property type="evidence" value="ECO:0007669"/>
    <property type="project" value="InterPro"/>
</dbReference>
<evidence type="ECO:0000259" key="4">
    <source>
        <dbReference type="PROSITE" id="PS50956"/>
    </source>
</evidence>
<dbReference type="AlphaFoldDB" id="A0A4R5M8C7"/>
<dbReference type="SUPFAM" id="SSF54909">
    <property type="entry name" value="Dimeric alpha+beta barrel"/>
    <property type="match status" value="1"/>
</dbReference>
<keyword evidence="1" id="KW-0805">Transcription regulation</keyword>
<dbReference type="RefSeq" id="WP_133195839.1">
    <property type="nucleotide sequence ID" value="NZ_JBHUCW010000011.1"/>
</dbReference>
<dbReference type="SUPFAM" id="SSF46785">
    <property type="entry name" value="Winged helix' DNA-binding domain"/>
    <property type="match status" value="1"/>
</dbReference>
<dbReference type="InterPro" id="IPR000485">
    <property type="entry name" value="AsnC-type_HTH_dom"/>
</dbReference>
<dbReference type="PROSITE" id="PS50956">
    <property type="entry name" value="HTH_ASNC_2"/>
    <property type="match status" value="1"/>
</dbReference>
<dbReference type="Gene3D" id="1.10.10.10">
    <property type="entry name" value="Winged helix-like DNA-binding domain superfamily/Winged helix DNA-binding domain"/>
    <property type="match status" value="1"/>
</dbReference>
<dbReference type="InterPro" id="IPR019888">
    <property type="entry name" value="Tscrpt_reg_AsnC-like"/>
</dbReference>
<dbReference type="InterPro" id="IPR019885">
    <property type="entry name" value="Tscrpt_reg_HTH_AsnC-type_CS"/>
</dbReference>
<dbReference type="Gene3D" id="3.30.70.920">
    <property type="match status" value="1"/>
</dbReference>
<dbReference type="PANTHER" id="PTHR30154">
    <property type="entry name" value="LEUCINE-RESPONSIVE REGULATORY PROTEIN"/>
    <property type="match status" value="1"/>
</dbReference>
<evidence type="ECO:0000313" key="6">
    <source>
        <dbReference type="Proteomes" id="UP000295722"/>
    </source>
</evidence>
<reference evidence="5 6" key="1">
    <citation type="submission" date="2019-03" db="EMBL/GenBank/DDBJ databases">
        <title>Paraburkholderia sp. 4M-K11, isolated from subtropical forest soil.</title>
        <authorList>
            <person name="Gao Z.-H."/>
            <person name="Qiu L.-H."/>
        </authorList>
    </citation>
    <scope>NUCLEOTIDE SEQUENCE [LARGE SCALE GENOMIC DNA]</scope>
    <source>
        <strain evidence="5 6">4M-K11</strain>
    </source>
</reference>
<dbReference type="InterPro" id="IPR019887">
    <property type="entry name" value="Tscrpt_reg_AsnC/Lrp_C"/>
</dbReference>
<dbReference type="InterPro" id="IPR036388">
    <property type="entry name" value="WH-like_DNA-bd_sf"/>
</dbReference>